<comment type="subcellular location">
    <subcellularLocation>
        <location evidence="1 11">Secreted</location>
    </subcellularLocation>
</comment>
<proteinExistence type="inferred from homology"/>
<keyword evidence="5 11" id="KW-0732">Signal</keyword>
<dbReference type="InterPro" id="IPR001375">
    <property type="entry name" value="Peptidase_S9_cat"/>
</dbReference>
<keyword evidence="4 11" id="KW-0858">Xylan degradation</keyword>
<dbReference type="Pfam" id="PF00734">
    <property type="entry name" value="CBM_1"/>
    <property type="match status" value="1"/>
</dbReference>
<organism evidence="14 15">
    <name type="scientific">Apiospora phragmitis</name>
    <dbReference type="NCBI Taxonomy" id="2905665"/>
    <lineage>
        <taxon>Eukaryota</taxon>
        <taxon>Fungi</taxon>
        <taxon>Dikarya</taxon>
        <taxon>Ascomycota</taxon>
        <taxon>Pezizomycotina</taxon>
        <taxon>Sordariomycetes</taxon>
        <taxon>Xylariomycetidae</taxon>
        <taxon>Amphisphaeriales</taxon>
        <taxon>Apiosporaceae</taxon>
        <taxon>Apiospora</taxon>
    </lineage>
</organism>
<feature type="compositionally biased region" description="Gly residues" evidence="12">
    <location>
        <begin position="271"/>
        <end position="281"/>
    </location>
</feature>
<dbReference type="PROSITE" id="PS51164">
    <property type="entry name" value="CBM1_2"/>
    <property type="match status" value="1"/>
</dbReference>
<feature type="chain" id="PRO_5045009202" description="Feruloyl esterase C" evidence="11">
    <location>
        <begin position="21"/>
        <end position="340"/>
    </location>
</feature>
<keyword evidence="7 11" id="KW-0119">Carbohydrate metabolism</keyword>
<evidence type="ECO:0000313" key="15">
    <source>
        <dbReference type="Proteomes" id="UP001480595"/>
    </source>
</evidence>
<comment type="similarity">
    <text evidence="2 11">Belongs to the faeC family.</text>
</comment>
<evidence type="ECO:0000256" key="5">
    <source>
        <dbReference type="ARBA" id="ARBA00022729"/>
    </source>
</evidence>
<dbReference type="SUPFAM" id="SSF53474">
    <property type="entry name" value="alpha/beta-Hydrolases"/>
    <property type="match status" value="1"/>
</dbReference>
<dbReference type="InterPro" id="IPR035971">
    <property type="entry name" value="CBD_sf"/>
</dbReference>
<sequence>MRSLLTASLALLGAAGLTEAASAGCGKSPPTSGTKSMTVNGKNRQYILQLPSSYDSSKPHKLVFGYHWRDGSMNDVANGQFYGLRPLAGDSTVFIAPNGLNAGWANNGGEDITFTDQLLKSVQDTVCIDEGNIFATGWSYGGAMSFSVACSRPDVFKAVAVIAGAQLSGCSGGTTPVPYLGIHGSADNVLPIAAGRQLRDKYLGLNGCASKNAQEPGAGAGNHIKTVYECRANQPVWWIAHGGGHVPDPSDSNGNKWAPGETWSFFTEAIGVGGGDGGGSNPGTPTTTTTTAGSSPTTNPAGGNCVAKYAQCGGQGWSGAMCCQSGSTCKFSNDWYSQCV</sequence>
<dbReference type="Gene3D" id="3.40.50.1820">
    <property type="entry name" value="alpha/beta hydrolase"/>
    <property type="match status" value="1"/>
</dbReference>
<dbReference type="EC" id="3.1.1.73" evidence="11"/>
<evidence type="ECO:0000256" key="7">
    <source>
        <dbReference type="ARBA" id="ARBA00023277"/>
    </source>
</evidence>
<evidence type="ECO:0000256" key="12">
    <source>
        <dbReference type="SAM" id="MobiDB-lite"/>
    </source>
</evidence>
<evidence type="ECO:0000256" key="11">
    <source>
        <dbReference type="RuleBase" id="RU367094"/>
    </source>
</evidence>
<gene>
    <name evidence="14" type="ORF">PG994_014071</name>
</gene>
<dbReference type="GeneID" id="92098543"/>
<evidence type="ECO:0000256" key="9">
    <source>
        <dbReference type="ARBA" id="ARBA00025250"/>
    </source>
</evidence>
<evidence type="ECO:0000259" key="13">
    <source>
        <dbReference type="PROSITE" id="PS51164"/>
    </source>
</evidence>
<dbReference type="Pfam" id="PF00326">
    <property type="entry name" value="Peptidase_S9"/>
    <property type="match status" value="1"/>
</dbReference>
<keyword evidence="3 11" id="KW-0964">Secreted</keyword>
<keyword evidence="8 11" id="KW-0624">Polysaccharide degradation</keyword>
<name>A0ABR1T3A3_9PEZI</name>
<dbReference type="InterPro" id="IPR043595">
    <property type="entry name" value="FaeB/C/D"/>
</dbReference>
<dbReference type="InterPro" id="IPR029058">
    <property type="entry name" value="AB_hydrolase_fold"/>
</dbReference>
<accession>A0ABR1T3A3</accession>
<evidence type="ECO:0000256" key="1">
    <source>
        <dbReference type="ARBA" id="ARBA00004613"/>
    </source>
</evidence>
<evidence type="ECO:0000256" key="8">
    <source>
        <dbReference type="ARBA" id="ARBA00023326"/>
    </source>
</evidence>
<evidence type="ECO:0000256" key="3">
    <source>
        <dbReference type="ARBA" id="ARBA00022525"/>
    </source>
</evidence>
<dbReference type="PANTHER" id="PTHR38050">
    <property type="match status" value="1"/>
</dbReference>
<reference evidence="14 15" key="1">
    <citation type="submission" date="2023-01" db="EMBL/GenBank/DDBJ databases">
        <title>Analysis of 21 Apiospora genomes using comparative genomics revels a genus with tremendous synthesis potential of carbohydrate active enzymes and secondary metabolites.</title>
        <authorList>
            <person name="Sorensen T."/>
        </authorList>
    </citation>
    <scope>NUCLEOTIDE SEQUENCE [LARGE SCALE GENOMIC DNA]</scope>
    <source>
        <strain evidence="14 15">CBS 135458</strain>
    </source>
</reference>
<dbReference type="SMART" id="SM00236">
    <property type="entry name" value="fCBD"/>
    <property type="match status" value="1"/>
</dbReference>
<comment type="catalytic activity">
    <reaction evidence="10 11">
        <text>feruloyl-polysaccharide + H2O = ferulate + polysaccharide.</text>
        <dbReference type="EC" id="3.1.1.73"/>
    </reaction>
</comment>
<feature type="domain" description="CBM1" evidence="13">
    <location>
        <begin position="304"/>
        <end position="340"/>
    </location>
</feature>
<keyword evidence="6 11" id="KW-0378">Hydrolase</keyword>
<feature type="signal peptide" evidence="11">
    <location>
        <begin position="1"/>
        <end position="20"/>
    </location>
</feature>
<dbReference type="Proteomes" id="UP001480595">
    <property type="component" value="Unassembled WGS sequence"/>
</dbReference>
<evidence type="ECO:0000256" key="4">
    <source>
        <dbReference type="ARBA" id="ARBA00022651"/>
    </source>
</evidence>
<dbReference type="RefSeq" id="XP_066708609.1">
    <property type="nucleotide sequence ID" value="XM_066865480.1"/>
</dbReference>
<dbReference type="InterPro" id="IPR000254">
    <property type="entry name" value="CBD"/>
</dbReference>
<evidence type="ECO:0000313" key="14">
    <source>
        <dbReference type="EMBL" id="KAK8041064.1"/>
    </source>
</evidence>
<dbReference type="SUPFAM" id="SSF57180">
    <property type="entry name" value="Cellulose-binding domain"/>
    <property type="match status" value="1"/>
</dbReference>
<comment type="function">
    <text evidence="9 11">Involved in degradation of plant cell walls. Hydrolyzes the feruloyl-arabinose ester bond in arabinoxylans, and the feruloyl-galactose ester bond in pectin. Active against paranitrophenyl-acetate, methyl ferulate and wheat arabinoxylan.</text>
</comment>
<feature type="region of interest" description="Disordered" evidence="12">
    <location>
        <begin position="271"/>
        <end position="297"/>
    </location>
</feature>
<evidence type="ECO:0000256" key="6">
    <source>
        <dbReference type="ARBA" id="ARBA00022801"/>
    </source>
</evidence>
<dbReference type="PROSITE" id="PS00562">
    <property type="entry name" value="CBM1_1"/>
    <property type="match status" value="1"/>
</dbReference>
<evidence type="ECO:0000256" key="2">
    <source>
        <dbReference type="ARBA" id="ARBA00010278"/>
    </source>
</evidence>
<feature type="compositionally biased region" description="Low complexity" evidence="12">
    <location>
        <begin position="282"/>
        <end position="297"/>
    </location>
</feature>
<keyword evidence="15" id="KW-1185">Reference proteome</keyword>
<evidence type="ECO:0000256" key="10">
    <source>
        <dbReference type="ARBA" id="ARBA00034075"/>
    </source>
</evidence>
<dbReference type="EMBL" id="JAQQWL010000015">
    <property type="protein sequence ID" value="KAK8041064.1"/>
    <property type="molecule type" value="Genomic_DNA"/>
</dbReference>
<dbReference type="PANTHER" id="PTHR38050:SF1">
    <property type="entry name" value="FERULOYL ESTERASE C"/>
    <property type="match status" value="1"/>
</dbReference>
<comment type="caution">
    <text evidence="14">The sequence shown here is derived from an EMBL/GenBank/DDBJ whole genome shotgun (WGS) entry which is preliminary data.</text>
</comment>
<protein>
    <recommendedName>
        <fullName evidence="11">Feruloyl esterase C</fullName>
        <ecNumber evidence="11">3.1.1.73</ecNumber>
    </recommendedName>
    <alternativeName>
        <fullName evidence="11">Ferulic acid esterase C</fullName>
    </alternativeName>
</protein>